<dbReference type="Proteomes" id="UP000059188">
    <property type="component" value="Unassembled WGS sequence"/>
</dbReference>
<sequence length="209" mass="23579">MNHRHNAPHFIDIAPNESVLPDSLSEETDGQPEQATLYLPSQLGSCISRTERSERATELEGTLRRAECFETLRRVRTALSQKATILEGKKKNARGEIANTRAQTMIDRVSLRINQSKDDYNRSYKALHGLGFTASRLRPLVRLQAEHLKGLTSILLGKRELHEGHKKLPWFWAVRDTEAAGEATEDEADETDAVEFNEGKGCSSQDRRL</sequence>
<evidence type="ECO:0000256" key="1">
    <source>
        <dbReference type="SAM" id="MobiDB-lite"/>
    </source>
</evidence>
<keyword evidence="5" id="KW-1185">Reference proteome</keyword>
<reference evidence="2 4" key="2">
    <citation type="journal article" date="2013" name="J. Biotechnol.">
        <title>Establishment and interpretation of the genome sequence of the phytopathogenic fungus Rhizoctonia solani AG1-IB isolate 7/3/14.</title>
        <authorList>
            <person name="Wibberg D.W."/>
            <person name="Jelonek L.J."/>
            <person name="Rupp O.R."/>
            <person name="Hennig M.H."/>
            <person name="Eikmeyer F.E."/>
            <person name="Goesmann A.G."/>
            <person name="Hartmann A.H."/>
            <person name="Borriss R.B."/>
            <person name="Grosch R.G."/>
            <person name="Puehler A.P."/>
            <person name="Schlueter A.S."/>
        </authorList>
    </citation>
    <scope>NUCLEOTIDE SEQUENCE [LARGE SCALE GENOMIC DNA]</scope>
    <source>
        <strain evidence="4">AG1-IB / isolate 7/3/14</strain>
        <strain evidence="2">Isolate 7/3/14</strain>
    </source>
</reference>
<dbReference type="EMBL" id="CAOJ01010144">
    <property type="protein sequence ID" value="CCO32621.1"/>
    <property type="molecule type" value="Genomic_DNA"/>
</dbReference>
<name>M5BZH5_THACB</name>
<evidence type="ECO:0000313" key="4">
    <source>
        <dbReference type="Proteomes" id="UP000012065"/>
    </source>
</evidence>
<dbReference type="OrthoDB" id="3192989at2759"/>
<accession>M5BZH5</accession>
<reference evidence="2" key="1">
    <citation type="submission" date="2012-10" db="EMBL/GenBank/DDBJ databases">
        <authorList>
            <person name="Jelonek L."/>
        </authorList>
    </citation>
    <scope>NUCLEOTIDE SEQUENCE</scope>
    <source>
        <strain evidence="2">Isolate 7/3/14</strain>
    </source>
</reference>
<evidence type="ECO:0000313" key="5">
    <source>
        <dbReference type="Proteomes" id="UP000059188"/>
    </source>
</evidence>
<feature type="region of interest" description="Disordered" evidence="1">
    <location>
        <begin position="1"/>
        <end position="32"/>
    </location>
</feature>
<feature type="region of interest" description="Disordered" evidence="1">
    <location>
        <begin position="181"/>
        <end position="209"/>
    </location>
</feature>
<organism evidence="2 4">
    <name type="scientific">Thanatephorus cucumeris (strain AG1-IB / isolate 7/3/14)</name>
    <name type="common">Lettuce bottom rot fungus</name>
    <name type="synonym">Rhizoctonia solani</name>
    <dbReference type="NCBI Taxonomy" id="1108050"/>
    <lineage>
        <taxon>Eukaryota</taxon>
        <taxon>Fungi</taxon>
        <taxon>Dikarya</taxon>
        <taxon>Basidiomycota</taxon>
        <taxon>Agaricomycotina</taxon>
        <taxon>Agaricomycetes</taxon>
        <taxon>Cantharellales</taxon>
        <taxon>Ceratobasidiaceae</taxon>
        <taxon>Rhizoctonia</taxon>
        <taxon>Rhizoctonia solani AG-1</taxon>
    </lineage>
</organism>
<gene>
    <name evidence="2" type="ORF">BN14_06684</name>
    <name evidence="3" type="ORF">RSOLAG1IB_08561</name>
</gene>
<proteinExistence type="predicted"/>
<dbReference type="AlphaFoldDB" id="M5BZH5"/>
<evidence type="ECO:0000313" key="3">
    <source>
        <dbReference type="EMBL" id="CEL58471.1"/>
    </source>
</evidence>
<protein>
    <submittedName>
        <fullName evidence="2">Uncharacterized protein</fullName>
    </submittedName>
</protein>
<reference evidence="3 5" key="3">
    <citation type="submission" date="2014-11" db="EMBL/GenBank/DDBJ databases">
        <authorList>
            <person name="Wibberg Daniel"/>
        </authorList>
    </citation>
    <scope>NUCLEOTIDE SEQUENCE [LARGE SCALE GENOMIC DNA]</scope>
    <source>
        <strain evidence="3">Rhizoctonia solani AG1-IB 7/3/14</strain>
    </source>
</reference>
<dbReference type="EMBL" id="LN679130">
    <property type="protein sequence ID" value="CEL58471.1"/>
    <property type="molecule type" value="Genomic_DNA"/>
</dbReference>
<feature type="compositionally biased region" description="Acidic residues" evidence="1">
    <location>
        <begin position="183"/>
        <end position="195"/>
    </location>
</feature>
<dbReference type="Proteomes" id="UP000012065">
    <property type="component" value="Unassembled WGS sequence"/>
</dbReference>
<evidence type="ECO:0000313" key="2">
    <source>
        <dbReference type="EMBL" id="CCO32621.1"/>
    </source>
</evidence>
<dbReference type="HOGENOM" id="CLU_1316202_0_0_1"/>